<evidence type="ECO:0000313" key="2">
    <source>
        <dbReference type="WBParaSite" id="ACRNAN_scaffold10984.g9731.t1"/>
    </source>
</evidence>
<accession>A0A914CHR0</accession>
<keyword evidence="1" id="KW-1185">Reference proteome</keyword>
<dbReference type="AlphaFoldDB" id="A0A914CHR0"/>
<reference evidence="2" key="1">
    <citation type="submission" date="2022-11" db="UniProtKB">
        <authorList>
            <consortium name="WormBaseParasite"/>
        </authorList>
    </citation>
    <scope>IDENTIFICATION</scope>
</reference>
<protein>
    <submittedName>
        <fullName evidence="2">Uncharacterized protein</fullName>
    </submittedName>
</protein>
<evidence type="ECO:0000313" key="1">
    <source>
        <dbReference type="Proteomes" id="UP000887540"/>
    </source>
</evidence>
<sequence>MATLSINALQTLREVVHSSINDFL</sequence>
<proteinExistence type="predicted"/>
<dbReference type="Proteomes" id="UP000887540">
    <property type="component" value="Unplaced"/>
</dbReference>
<dbReference type="WBParaSite" id="ACRNAN_scaffold10984.g9731.t1">
    <property type="protein sequence ID" value="ACRNAN_scaffold10984.g9731.t1"/>
    <property type="gene ID" value="ACRNAN_scaffold10984.g9731"/>
</dbReference>
<name>A0A914CHR0_9BILA</name>
<organism evidence="1 2">
    <name type="scientific">Acrobeloides nanus</name>
    <dbReference type="NCBI Taxonomy" id="290746"/>
    <lineage>
        <taxon>Eukaryota</taxon>
        <taxon>Metazoa</taxon>
        <taxon>Ecdysozoa</taxon>
        <taxon>Nematoda</taxon>
        <taxon>Chromadorea</taxon>
        <taxon>Rhabditida</taxon>
        <taxon>Tylenchina</taxon>
        <taxon>Cephalobomorpha</taxon>
        <taxon>Cephaloboidea</taxon>
        <taxon>Cephalobidae</taxon>
        <taxon>Acrobeloides</taxon>
    </lineage>
</organism>